<evidence type="ECO:0000256" key="1">
    <source>
        <dbReference type="ARBA" id="ARBA00001947"/>
    </source>
</evidence>
<keyword evidence="8" id="KW-1185">Reference proteome</keyword>
<evidence type="ECO:0000256" key="5">
    <source>
        <dbReference type="ARBA" id="ARBA00022833"/>
    </source>
</evidence>
<accession>A0A9N9Y2C9</accession>
<dbReference type="Pfam" id="PF00753">
    <property type="entry name" value="Lactamase_B"/>
    <property type="match status" value="1"/>
</dbReference>
<evidence type="ECO:0000256" key="4">
    <source>
        <dbReference type="ARBA" id="ARBA00022801"/>
    </source>
</evidence>
<evidence type="ECO:0000256" key="2">
    <source>
        <dbReference type="ARBA" id="ARBA00007749"/>
    </source>
</evidence>
<comment type="cofactor">
    <cofactor evidence="1">
        <name>Zn(2+)</name>
        <dbReference type="ChEBI" id="CHEBI:29105"/>
    </cofactor>
</comment>
<dbReference type="Gene3D" id="3.60.15.10">
    <property type="entry name" value="Ribonuclease Z/Hydroxyacylglutathione hydrolase-like"/>
    <property type="match status" value="1"/>
</dbReference>
<dbReference type="EMBL" id="CABFNO020001394">
    <property type="protein sequence ID" value="CAG9984939.1"/>
    <property type="molecule type" value="Genomic_DNA"/>
</dbReference>
<evidence type="ECO:0000259" key="6">
    <source>
        <dbReference type="SMART" id="SM00849"/>
    </source>
</evidence>
<dbReference type="CDD" id="cd07722">
    <property type="entry name" value="LACTB2-like_MBL-fold"/>
    <property type="match status" value="1"/>
</dbReference>
<gene>
    <name evidence="7" type="ORF">CBYS24578_00006619</name>
</gene>
<dbReference type="AlphaFoldDB" id="A0A9N9Y2C9"/>
<dbReference type="InterPro" id="IPR001279">
    <property type="entry name" value="Metallo-B-lactamas"/>
</dbReference>
<feature type="domain" description="Metallo-beta-lactamase" evidence="6">
    <location>
        <begin position="57"/>
        <end position="213"/>
    </location>
</feature>
<reference evidence="8" key="1">
    <citation type="submission" date="2019-06" db="EMBL/GenBank/DDBJ databases">
        <authorList>
            <person name="Broberg M."/>
        </authorList>
    </citation>
    <scope>NUCLEOTIDE SEQUENCE [LARGE SCALE GENOMIC DNA]</scope>
</reference>
<protein>
    <recommendedName>
        <fullName evidence="6">Metallo-beta-lactamase domain-containing protein</fullName>
    </recommendedName>
</protein>
<keyword evidence="5" id="KW-0862">Zinc</keyword>
<dbReference type="GO" id="GO:0016787">
    <property type="term" value="F:hydrolase activity"/>
    <property type="evidence" value="ECO:0007669"/>
    <property type="project" value="UniProtKB-KW"/>
</dbReference>
<dbReference type="InterPro" id="IPR047921">
    <property type="entry name" value="LACTB2-like_MBL-fold"/>
</dbReference>
<dbReference type="SMART" id="SM00849">
    <property type="entry name" value="Lactamase_B"/>
    <property type="match status" value="1"/>
</dbReference>
<evidence type="ECO:0000313" key="8">
    <source>
        <dbReference type="Proteomes" id="UP000754883"/>
    </source>
</evidence>
<comment type="caution">
    <text evidence="7">The sequence shown here is derived from an EMBL/GenBank/DDBJ whole genome shotgun (WGS) entry which is preliminary data.</text>
</comment>
<evidence type="ECO:0000313" key="7">
    <source>
        <dbReference type="EMBL" id="CAG9984939.1"/>
    </source>
</evidence>
<organism evidence="7 8">
    <name type="scientific">Clonostachys byssicola</name>
    <dbReference type="NCBI Taxonomy" id="160290"/>
    <lineage>
        <taxon>Eukaryota</taxon>
        <taxon>Fungi</taxon>
        <taxon>Dikarya</taxon>
        <taxon>Ascomycota</taxon>
        <taxon>Pezizomycotina</taxon>
        <taxon>Sordariomycetes</taxon>
        <taxon>Hypocreomycetidae</taxon>
        <taxon>Hypocreales</taxon>
        <taxon>Bionectriaceae</taxon>
        <taxon>Clonostachys</taxon>
    </lineage>
</organism>
<dbReference type="SUPFAM" id="SSF56281">
    <property type="entry name" value="Metallo-hydrolase/oxidoreductase"/>
    <property type="match status" value="1"/>
</dbReference>
<sequence length="318" mass="35689">MAKDRYESINEALDIPSFHEYLEVQLAHLPKLRDVEQLSPRVIRVLGQNPGKFSLQGTNTYIVGTGSTRIIIDTGQGYKEWIELIKNTLKRYSISLSHVLLTHWHGDHTGGVPDLINQYPGLVDSVFKHSPTAEQRPIHDGERFHVKGATIRALHGEGHSFDHMCFILEEENSMFTGDNILGHGTTAVEHLGLYMQTLEKMKAQGCFQAYPAHGDIVKDLDTKIKGEINVKTGREDVCLRALGNIKSEAIRSGRFSGATVSEIVTRMHGKDVEEGLRNKVLEPFVAEVLKKLAEDGRVIFHVRGGVRRWILIEGLREL</sequence>
<dbReference type="PANTHER" id="PTHR23131">
    <property type="entry name" value="ENDORIBONUCLEASE LACTB2"/>
    <property type="match status" value="1"/>
</dbReference>
<keyword evidence="4" id="KW-0378">Hydrolase</keyword>
<comment type="similarity">
    <text evidence="2">Belongs to the metallo-beta-lactamase superfamily.</text>
</comment>
<dbReference type="GO" id="GO:0046872">
    <property type="term" value="F:metal ion binding"/>
    <property type="evidence" value="ECO:0007669"/>
    <property type="project" value="UniProtKB-KW"/>
</dbReference>
<dbReference type="GO" id="GO:0044550">
    <property type="term" value="P:secondary metabolite biosynthetic process"/>
    <property type="evidence" value="ECO:0007669"/>
    <property type="project" value="TreeGrafter"/>
</dbReference>
<reference evidence="7 8" key="2">
    <citation type="submission" date="2021-10" db="EMBL/GenBank/DDBJ databases">
        <authorList>
            <person name="Piombo E."/>
        </authorList>
    </citation>
    <scope>NUCLEOTIDE SEQUENCE [LARGE SCALE GENOMIC DNA]</scope>
</reference>
<evidence type="ECO:0000256" key="3">
    <source>
        <dbReference type="ARBA" id="ARBA00022723"/>
    </source>
</evidence>
<keyword evidence="3" id="KW-0479">Metal-binding</keyword>
<dbReference type="OrthoDB" id="17458at2759"/>
<dbReference type="InterPro" id="IPR050662">
    <property type="entry name" value="Sec-metab_biosynth-thioest"/>
</dbReference>
<dbReference type="PANTHER" id="PTHR23131:SF3">
    <property type="entry name" value="ATROCHRYSONE CARBOXYL ACP THIOESTERASE"/>
    <property type="match status" value="1"/>
</dbReference>
<dbReference type="Proteomes" id="UP000754883">
    <property type="component" value="Unassembled WGS sequence"/>
</dbReference>
<dbReference type="InterPro" id="IPR036866">
    <property type="entry name" value="RibonucZ/Hydroxyglut_hydro"/>
</dbReference>
<proteinExistence type="inferred from homology"/>
<dbReference type="FunFam" id="3.60.15.10:FF:000041">
    <property type="entry name" value="Metallo-beta-lactamase domain protein"/>
    <property type="match status" value="1"/>
</dbReference>
<name>A0A9N9Y2C9_9HYPO</name>